<proteinExistence type="predicted"/>
<accession>A0A023WWX5</accession>
<keyword evidence="1" id="KW-0449">Lipoprotein</keyword>
<gene>
    <name evidence="1" type="ORF">UIB01_20475</name>
</gene>
<dbReference type="PATRIC" id="fig|316.97.peg.4094"/>
<evidence type="ECO:0000313" key="2">
    <source>
        <dbReference type="Proteomes" id="UP000025238"/>
    </source>
</evidence>
<sequence length="114" mass="13182">MYTHPVLQKLLEQVEDLPFSRPVTGYLTDAYIRGSSGYGITYRHVRADRFSDGAYIHTSAIVQAEREGPFWVLHTLSGSFYVILSFNILKGAQSLDDYLHRMLTMEYPEPWQLH</sequence>
<organism evidence="1 2">
    <name type="scientific">Stutzerimonas stutzeri</name>
    <name type="common">Pseudomonas stutzeri</name>
    <dbReference type="NCBI Taxonomy" id="316"/>
    <lineage>
        <taxon>Bacteria</taxon>
        <taxon>Pseudomonadati</taxon>
        <taxon>Pseudomonadota</taxon>
        <taxon>Gammaproteobacteria</taxon>
        <taxon>Pseudomonadales</taxon>
        <taxon>Pseudomonadaceae</taxon>
        <taxon>Stutzerimonas</taxon>
    </lineage>
</organism>
<dbReference type="AlphaFoldDB" id="A0A023WWX5"/>
<reference evidence="1 2" key="1">
    <citation type="submission" date="2014-03" db="EMBL/GenBank/DDBJ databases">
        <title>Complete genome sequence of Pseudomonas stutzeri 19SMN4.</title>
        <authorList>
            <person name="Brunet-Galmes I."/>
            <person name="Nogales B."/>
            <person name="Busquets A."/>
            <person name="Pena A."/>
            <person name="Gomila M."/>
            <person name="Garcia-Valdes E."/>
            <person name="Lalucat J."/>
            <person name="Bennasar A."/>
            <person name="Bosch R."/>
        </authorList>
    </citation>
    <scope>NUCLEOTIDE SEQUENCE [LARGE SCALE GENOMIC DNA]</scope>
    <source>
        <strain evidence="1 2">19SMN4</strain>
    </source>
</reference>
<dbReference type="KEGG" id="pstu:UIB01_20475"/>
<dbReference type="RefSeq" id="WP_050572642.1">
    <property type="nucleotide sequence ID" value="NZ_JAFLNK010000001.1"/>
</dbReference>
<dbReference type="EMBL" id="CP007509">
    <property type="protein sequence ID" value="AHY44722.1"/>
    <property type="molecule type" value="Genomic_DNA"/>
</dbReference>
<name>A0A023WWX5_STUST</name>
<protein>
    <submittedName>
        <fullName evidence="1">Lipoprotein</fullName>
    </submittedName>
</protein>
<evidence type="ECO:0000313" key="1">
    <source>
        <dbReference type="EMBL" id="AHY44722.1"/>
    </source>
</evidence>
<dbReference type="Proteomes" id="UP000025238">
    <property type="component" value="Chromosome"/>
</dbReference>